<dbReference type="InterPro" id="IPR054691">
    <property type="entry name" value="LeuA/HCS_post-cat"/>
</dbReference>
<dbReference type="InterPro" id="IPR002034">
    <property type="entry name" value="AIPM/Hcit_synth_CS"/>
</dbReference>
<keyword evidence="14" id="KW-1185">Reference proteome</keyword>
<dbReference type="SUPFAM" id="SSF51569">
    <property type="entry name" value="Aldolase"/>
    <property type="match status" value="1"/>
</dbReference>
<dbReference type="RefSeq" id="WP_095524751.1">
    <property type="nucleotide sequence ID" value="NZ_MDUX01000029.1"/>
</dbReference>
<gene>
    <name evidence="11" type="ORF">BGI27_09880</name>
    <name evidence="12" type="ORF">CGU29_09080</name>
</gene>
<dbReference type="PROSITE" id="PS00815">
    <property type="entry name" value="AIPM_HOMOCIT_SYNTH_1"/>
    <property type="match status" value="1"/>
</dbReference>
<dbReference type="Proteomes" id="UP000216107">
    <property type="component" value="Unassembled WGS sequence"/>
</dbReference>
<keyword evidence="3" id="KW-0028">Amino-acid biosynthesis</keyword>
<dbReference type="Pfam" id="PF00682">
    <property type="entry name" value="HMGL-like"/>
    <property type="match status" value="1"/>
</dbReference>
<dbReference type="EMBL" id="NMRN01000023">
    <property type="protein sequence ID" value="PAS93110.1"/>
    <property type="molecule type" value="Genomic_DNA"/>
</dbReference>
<accession>A0A272ETN0</accession>
<dbReference type="Pfam" id="PF22617">
    <property type="entry name" value="HCS_D2"/>
    <property type="match status" value="1"/>
</dbReference>
<evidence type="ECO:0000256" key="1">
    <source>
        <dbReference type="ARBA" id="ARBA00004743"/>
    </source>
</evidence>
<evidence type="ECO:0000313" key="14">
    <source>
        <dbReference type="Proteomes" id="UP000623509"/>
    </source>
</evidence>
<reference evidence="11 14" key="1">
    <citation type="submission" date="2016-08" db="EMBL/GenBank/DDBJ databases">
        <title>Candidatus Dactylopiibacterium carminicum genome sequence.</title>
        <authorList>
            <person name="Ramirez-Puebla S.T."/>
            <person name="Ormeno-Orrillo E."/>
            <person name="Vera-Ponce De Leon A."/>
            <person name="Luis L."/>
            <person name="Sanchez-Flores A."/>
            <person name="Monica R."/>
            <person name="Martinez-Romero E."/>
        </authorList>
    </citation>
    <scope>NUCLEOTIDE SEQUENCE [LARGE SCALE GENOMIC DNA]</scope>
    <source>
        <strain evidence="11">END1</strain>
    </source>
</reference>
<proteinExistence type="inferred from homology"/>
<dbReference type="InterPro" id="IPR036230">
    <property type="entry name" value="LeuA_allosteric_dom_sf"/>
</dbReference>
<dbReference type="PANTHER" id="PTHR43538">
    <property type="entry name" value="ALPHA-IPM SYNTHASE/HOMOCITRATE SYNTHASE"/>
    <property type="match status" value="1"/>
</dbReference>
<name>A0A272ETN0_9RHOO</name>
<dbReference type="GO" id="GO:0009098">
    <property type="term" value="P:L-leucine biosynthetic process"/>
    <property type="evidence" value="ECO:0007669"/>
    <property type="project" value="InterPro"/>
</dbReference>
<dbReference type="Gene3D" id="3.30.160.270">
    <property type="match status" value="1"/>
</dbReference>
<comment type="catalytic activity">
    <reaction evidence="7">
        <text>pyruvate + acetyl-CoA + H2O = (3R)-citramalate + CoA + H(+)</text>
        <dbReference type="Rhea" id="RHEA:19045"/>
        <dbReference type="ChEBI" id="CHEBI:15361"/>
        <dbReference type="ChEBI" id="CHEBI:15377"/>
        <dbReference type="ChEBI" id="CHEBI:15378"/>
        <dbReference type="ChEBI" id="CHEBI:30934"/>
        <dbReference type="ChEBI" id="CHEBI:57287"/>
        <dbReference type="ChEBI" id="CHEBI:57288"/>
        <dbReference type="EC" id="2.3.3.21"/>
    </reaction>
</comment>
<evidence type="ECO:0000256" key="7">
    <source>
        <dbReference type="ARBA" id="ARBA00048263"/>
    </source>
</evidence>
<evidence type="ECO:0000256" key="9">
    <source>
        <dbReference type="RuleBase" id="RU003523"/>
    </source>
</evidence>
<protein>
    <recommendedName>
        <fullName evidence="8">Citramalate synthase</fullName>
        <ecNumber evidence="8">2.3.3.21</ecNumber>
    </recommendedName>
</protein>
<evidence type="ECO:0000313" key="11">
    <source>
        <dbReference type="EMBL" id="KAF7599081.1"/>
    </source>
</evidence>
<keyword evidence="5 9" id="KW-0808">Transferase</keyword>
<comment type="similarity">
    <text evidence="2 9">Belongs to the alpha-IPM synthase/homocitrate synthase family.</text>
</comment>
<dbReference type="InterPro" id="IPR013785">
    <property type="entry name" value="Aldolase_TIM"/>
</dbReference>
<dbReference type="NCBIfam" id="TIGR00977">
    <property type="entry name" value="citramal_synth"/>
    <property type="match status" value="1"/>
</dbReference>
<evidence type="ECO:0000256" key="2">
    <source>
        <dbReference type="ARBA" id="ARBA00006154"/>
    </source>
</evidence>
<dbReference type="SMART" id="SM00917">
    <property type="entry name" value="LeuA_dimer"/>
    <property type="match status" value="1"/>
</dbReference>
<dbReference type="AlphaFoldDB" id="A0A272ETN0"/>
<dbReference type="Proteomes" id="UP000623509">
    <property type="component" value="Unassembled WGS sequence"/>
</dbReference>
<evidence type="ECO:0000313" key="13">
    <source>
        <dbReference type="Proteomes" id="UP000216107"/>
    </source>
</evidence>
<evidence type="ECO:0000256" key="6">
    <source>
        <dbReference type="ARBA" id="ARBA00023304"/>
    </source>
</evidence>
<comment type="caution">
    <text evidence="12">The sequence shown here is derived from an EMBL/GenBank/DDBJ whole genome shotgun (WGS) entry which is preliminary data.</text>
</comment>
<dbReference type="SUPFAM" id="SSF110921">
    <property type="entry name" value="2-isopropylmalate synthase LeuA, allosteric (dimerisation) domain"/>
    <property type="match status" value="1"/>
</dbReference>
<dbReference type="Gene3D" id="3.20.20.70">
    <property type="entry name" value="Aldolase class I"/>
    <property type="match status" value="1"/>
</dbReference>
<organism evidence="12 13">
    <name type="scientific">Candidatus Dactylopiibacterium carminicum</name>
    <dbReference type="NCBI Taxonomy" id="857335"/>
    <lineage>
        <taxon>Bacteria</taxon>
        <taxon>Pseudomonadati</taxon>
        <taxon>Pseudomonadota</taxon>
        <taxon>Betaproteobacteria</taxon>
        <taxon>Rhodocyclales</taxon>
        <taxon>Rhodocyclaceae</taxon>
        <taxon>Candidatus Dactylopiibacterium</taxon>
    </lineage>
</organism>
<keyword evidence="6" id="KW-0100">Branched-chain amino acid biosynthesis</keyword>
<evidence type="ECO:0000256" key="8">
    <source>
        <dbReference type="NCBIfam" id="TIGR00977"/>
    </source>
</evidence>
<dbReference type="PROSITE" id="PS50991">
    <property type="entry name" value="PYR_CT"/>
    <property type="match status" value="1"/>
</dbReference>
<dbReference type="GO" id="GO:0009097">
    <property type="term" value="P:isoleucine biosynthetic process"/>
    <property type="evidence" value="ECO:0007669"/>
    <property type="project" value="UniProtKB-UniRule"/>
</dbReference>
<feature type="domain" description="Pyruvate carboxyltransferase" evidence="10">
    <location>
        <begin position="5"/>
        <end position="271"/>
    </location>
</feature>
<dbReference type="InterPro" id="IPR005675">
    <property type="entry name" value="Citramal_synthase"/>
</dbReference>
<evidence type="ECO:0000259" key="10">
    <source>
        <dbReference type="PROSITE" id="PS50991"/>
    </source>
</evidence>
<dbReference type="Pfam" id="PF08502">
    <property type="entry name" value="LeuA_dimer"/>
    <property type="match status" value="1"/>
</dbReference>
<dbReference type="InterPro" id="IPR000891">
    <property type="entry name" value="PYR_CT"/>
</dbReference>
<evidence type="ECO:0000256" key="3">
    <source>
        <dbReference type="ARBA" id="ARBA00022605"/>
    </source>
</evidence>
<dbReference type="InterPro" id="IPR013709">
    <property type="entry name" value="2-isopropylmalate_synth_dimer"/>
</dbReference>
<dbReference type="OrthoDB" id="9803573at2"/>
<dbReference type="CDD" id="cd07941">
    <property type="entry name" value="DRE_TIM_LeuA3"/>
    <property type="match status" value="1"/>
</dbReference>
<keyword evidence="4" id="KW-0412">Isoleucine biosynthesis</keyword>
<sequence>MTHPVYAYDTTLRDGAQAQGISFSVDDKLKIVRKLDELGITYIEAGNPGSNPKDLEFFERVRELTLRHARIIAFGSTCKVGAEPAEDRQLESLLSAGTPAVAIFGKTWDYQVTAILRTTLEENLRIIRATLAWLKAQGREVVFDAEHFFDGYKANPDYALQALAAATEGGADSLVLCDTNGGSFPDEIFEITRAVVSRFPGVAVGIHCHNDCELAVANSVRAVQAGASQVQGTINGIGERCGNANLCAIIPNLQLKLGFPVIPAAAMPHLTPVARFVSEVANVEHNDKAAYVGADAFAHKGGMHIDAVKKNPVSYEHVPPESVGNARRVLMSEVAGRSTILGKINDIDPALTKDSPETHAIIERLKELEHEGYQFESAESSFELLVRKMLGKFTPSFELKEFKVIVNEPSVNGVNSSAMIKIRVDGEDEITAAEGDGPVNALDRALERFYPQLREMRLTDYKVRVLDSDKASAARVRVLIESADAQNSWSTIGVSSDVIDASWRALVDAIEYKLAT</sequence>
<dbReference type="GO" id="GO:0043714">
    <property type="term" value="F:(R)-citramalate synthase activity"/>
    <property type="evidence" value="ECO:0007669"/>
    <property type="project" value="UniProtKB-UniRule"/>
</dbReference>
<dbReference type="PANTHER" id="PTHR43538:SF1">
    <property type="entry name" value="(R)-CITRAMALATE SYNTHASE"/>
    <property type="match status" value="1"/>
</dbReference>
<dbReference type="GO" id="GO:0003852">
    <property type="term" value="F:2-isopropylmalate synthase activity"/>
    <property type="evidence" value="ECO:0007669"/>
    <property type="project" value="InterPro"/>
</dbReference>
<dbReference type="UniPathway" id="UPA00047">
    <property type="reaction ID" value="UER00066"/>
</dbReference>
<comment type="pathway">
    <text evidence="1">Amino-acid biosynthesis; L-isoleucine biosynthesis; 2-oxobutanoate from pyruvate: step 1/3.</text>
</comment>
<dbReference type="Gene3D" id="1.10.238.260">
    <property type="match status" value="1"/>
</dbReference>
<reference evidence="12 13" key="2">
    <citation type="submission" date="2017-07" db="EMBL/GenBank/DDBJ databases">
        <title>Candidatus Dactylopiibacterium carminicum, a nitrogen-fixing symbiont of the cochineal insect Dactylopius coccus and Dactylopius opuntiae (Hemiptera: Coccoidea: Dactylopiidae).</title>
        <authorList>
            <person name="Vera A."/>
        </authorList>
    </citation>
    <scope>NUCLEOTIDE SEQUENCE [LARGE SCALE GENOMIC DNA]</scope>
    <source>
        <strain evidence="12 13">NFDCM</strain>
    </source>
</reference>
<evidence type="ECO:0000256" key="5">
    <source>
        <dbReference type="ARBA" id="ARBA00022679"/>
    </source>
</evidence>
<dbReference type="EC" id="2.3.3.21" evidence="8"/>
<dbReference type="EMBL" id="MDUX01000029">
    <property type="protein sequence ID" value="KAF7599081.1"/>
    <property type="molecule type" value="Genomic_DNA"/>
</dbReference>
<evidence type="ECO:0000313" key="12">
    <source>
        <dbReference type="EMBL" id="PAS93110.1"/>
    </source>
</evidence>
<evidence type="ECO:0000256" key="4">
    <source>
        <dbReference type="ARBA" id="ARBA00022624"/>
    </source>
</evidence>